<evidence type="ECO:0000256" key="1">
    <source>
        <dbReference type="SAM" id="MobiDB-lite"/>
    </source>
</evidence>
<protein>
    <submittedName>
        <fullName evidence="3">Uncharacterized protein</fullName>
    </submittedName>
</protein>
<feature type="transmembrane region" description="Helical" evidence="2">
    <location>
        <begin position="42"/>
        <end position="63"/>
    </location>
</feature>
<evidence type="ECO:0000256" key="2">
    <source>
        <dbReference type="SAM" id="Phobius"/>
    </source>
</evidence>
<feature type="region of interest" description="Disordered" evidence="1">
    <location>
        <begin position="1"/>
        <end position="25"/>
    </location>
</feature>
<keyword evidence="2" id="KW-1133">Transmembrane helix</keyword>
<proteinExistence type="predicted"/>
<reference evidence="3 4" key="1">
    <citation type="journal article" date="2021" name="Int. J. Syst. Evol. Microbiol.">
        <title>Amazonocrinis nigriterrae gen. nov., sp. nov., Atlanticothrix silvestris gen. nov., sp. nov. and Dendronalium phyllosphericum gen. nov., sp. nov., nostocacean cyanobacteria from Brazilian environments.</title>
        <authorList>
            <person name="Alvarenga D.O."/>
            <person name="Andreote A.P.D."/>
            <person name="Branco L.H.Z."/>
            <person name="Delbaje E."/>
            <person name="Cruz R.B."/>
            <person name="Varani A.M."/>
            <person name="Fiore M.F."/>
        </authorList>
    </citation>
    <scope>NUCLEOTIDE SEQUENCE [LARGE SCALE GENOMIC DNA]</scope>
    <source>
        <strain evidence="3 4">CENA357</strain>
    </source>
</reference>
<dbReference type="EMBL" id="JAECZB010000001">
    <property type="protein sequence ID" value="MBH8550899.1"/>
    <property type="molecule type" value="Genomic_DNA"/>
</dbReference>
<organism evidence="3 4">
    <name type="scientific">Atlanticothrix silvestris CENA357</name>
    <dbReference type="NCBI Taxonomy" id="1725252"/>
    <lineage>
        <taxon>Bacteria</taxon>
        <taxon>Bacillati</taxon>
        <taxon>Cyanobacteriota</taxon>
        <taxon>Cyanophyceae</taxon>
        <taxon>Nostocales</taxon>
        <taxon>Nodulariaceae</taxon>
        <taxon>Atlanticothrix</taxon>
        <taxon>Atlanticothrix silvestris</taxon>
    </lineage>
</organism>
<dbReference type="Proteomes" id="UP000599391">
    <property type="component" value="Unassembled WGS sequence"/>
</dbReference>
<gene>
    <name evidence="3" type="ORF">I8751_00515</name>
</gene>
<evidence type="ECO:0000313" key="4">
    <source>
        <dbReference type="Proteomes" id="UP000599391"/>
    </source>
</evidence>
<evidence type="ECO:0000313" key="3">
    <source>
        <dbReference type="EMBL" id="MBH8550899.1"/>
    </source>
</evidence>
<dbReference type="AlphaFoldDB" id="A0A8J7KXR0"/>
<name>A0A8J7KXR0_9CYAN</name>
<keyword evidence="2" id="KW-0472">Membrane</keyword>
<comment type="caution">
    <text evidence="3">The sequence shown here is derived from an EMBL/GenBank/DDBJ whole genome shotgun (WGS) entry which is preliminary data.</text>
</comment>
<keyword evidence="4" id="KW-1185">Reference proteome</keyword>
<sequence length="76" mass="8748">MSSPAVVTQRHPTRFNRLDSKSPQNQYDPILKVLHTPVTNRFTAAIAYSLLFGFAIGILIWAGDKLWQSHKRKRQQ</sequence>
<accession>A0A8J7KXR0</accession>
<keyword evidence="2" id="KW-0812">Transmembrane</keyword>